<gene>
    <name evidence="1" type="ORF">XAXN_12125</name>
</gene>
<proteinExistence type="predicted"/>
<accession>A0A0P6VRB1</accession>
<comment type="caution">
    <text evidence="1">The sequence shown here is derived from an EMBL/GenBank/DDBJ whole genome shotgun (WGS) entry which is preliminary data.</text>
</comment>
<organism evidence="1 2">
    <name type="scientific">Xanthomonas axonopodis</name>
    <dbReference type="NCBI Taxonomy" id="53413"/>
    <lineage>
        <taxon>Bacteria</taxon>
        <taxon>Pseudomonadati</taxon>
        <taxon>Pseudomonadota</taxon>
        <taxon>Gammaproteobacteria</taxon>
        <taxon>Lysobacterales</taxon>
        <taxon>Lysobacteraceae</taxon>
        <taxon>Xanthomonas</taxon>
    </lineage>
</organism>
<sequence>MKGQCPGGIRIEASAIGGGLSTSDSLIQLDLMFKAFCTLIGANDDVLRCLSGLLAAPVPSPQSLSRGERDLQLSLRVQGDPHAHM</sequence>
<dbReference type="AlphaFoldDB" id="A0A0P6VRB1"/>
<dbReference type="PATRIC" id="fig|53413.25.peg.512"/>
<name>A0A0P6VRB1_9XANT</name>
<dbReference type="EMBL" id="JFAQ01000122">
    <property type="protein sequence ID" value="KPL48663.1"/>
    <property type="molecule type" value="Genomic_DNA"/>
</dbReference>
<protein>
    <submittedName>
        <fullName evidence="1">Uncharacterized protein</fullName>
    </submittedName>
</protein>
<reference evidence="1 2" key="1">
    <citation type="submission" date="2014-02" db="EMBL/GenBank/DDBJ databases">
        <title>Genome sequence of Xanthomonas axonopodis DSM 3585 (T).</title>
        <authorList>
            <person name="Midha S."/>
            <person name="Patil P.B."/>
        </authorList>
    </citation>
    <scope>NUCLEOTIDE SEQUENCE [LARGE SCALE GENOMIC DNA]</scope>
    <source>
        <strain evidence="1 2">DSM 3585</strain>
    </source>
</reference>
<evidence type="ECO:0000313" key="2">
    <source>
        <dbReference type="Proteomes" id="UP000054035"/>
    </source>
</evidence>
<dbReference type="Proteomes" id="UP000054035">
    <property type="component" value="Unassembled WGS sequence"/>
</dbReference>
<evidence type="ECO:0000313" key="1">
    <source>
        <dbReference type="EMBL" id="KPL48663.1"/>
    </source>
</evidence>